<evidence type="ECO:0000313" key="3">
    <source>
        <dbReference type="Proteomes" id="UP000009227"/>
    </source>
</evidence>
<dbReference type="STRING" id="880724.Metig_1460"/>
<dbReference type="Proteomes" id="UP000009227">
    <property type="component" value="Chromosome"/>
</dbReference>
<name>F6BAI2_METIK</name>
<evidence type="ECO:0008006" key="4">
    <source>
        <dbReference type="Google" id="ProtNLM"/>
    </source>
</evidence>
<dbReference type="Gene3D" id="2.60.40.10">
    <property type="entry name" value="Immunoglobulins"/>
    <property type="match status" value="3"/>
</dbReference>
<dbReference type="PANTHER" id="PTHR35902">
    <property type="entry name" value="S-LAYER DOMAIN-LIKE PROTEIN-RELATED"/>
    <property type="match status" value="1"/>
</dbReference>
<dbReference type="InterPro" id="IPR013783">
    <property type="entry name" value="Ig-like_fold"/>
</dbReference>
<dbReference type="GeneID" id="10644333"/>
<dbReference type="HOGENOM" id="CLU_036466_0_0_2"/>
<keyword evidence="1" id="KW-1133">Transmembrane helix</keyword>
<proteinExistence type="predicted"/>
<dbReference type="RefSeq" id="WP_013799591.1">
    <property type="nucleotide sequence ID" value="NC_015562.1"/>
</dbReference>
<keyword evidence="3" id="KW-1185">Reference proteome</keyword>
<dbReference type="PANTHER" id="PTHR35902:SF3">
    <property type="entry name" value="NPCBM-ASSOCIATED, NEW3 DOMAIN OF ALPHA-GALACTOSIDASE"/>
    <property type="match status" value="1"/>
</dbReference>
<protein>
    <recommendedName>
        <fullName evidence="4">CARDB domain-containing protein</fullName>
    </recommendedName>
</protein>
<evidence type="ECO:0000256" key="1">
    <source>
        <dbReference type="SAM" id="Phobius"/>
    </source>
</evidence>
<dbReference type="EMBL" id="CP002737">
    <property type="protein sequence ID" value="AEF96995.1"/>
    <property type="molecule type" value="Genomic_DNA"/>
</dbReference>
<keyword evidence="1" id="KW-0472">Membrane</keyword>
<evidence type="ECO:0000313" key="2">
    <source>
        <dbReference type="EMBL" id="AEF96995.1"/>
    </source>
</evidence>
<feature type="transmembrane region" description="Helical" evidence="1">
    <location>
        <begin position="498"/>
        <end position="519"/>
    </location>
</feature>
<dbReference type="OrthoDB" id="56770at2157"/>
<accession>F6BAI2</accession>
<sequence length="524" mass="58772">MLTKIKETFRFKKLFVIPLIFSILLSVNALQIDNPQYQPLTIHPGDDVDIWFKITNDNYDNEIRDLTVKITPHYPFELRQVNPEIGKATISHLNPGESDTVYFKLHVDENAPSRDYRIDVTVSYDEVEDENGEEVVTHHEFTKVYYLPVYGIANFEIDANNLTLTPAKTQTIPITVINKGTGTAKEISLNIGNNNFISPVDKTKFYLGALKPGEKKTVYIKLHTSDNALEGSYIIPSTITWIDEDGTQRTENINLGFVVRGDILLGISNVVTEPKEIKPGNTYCKIEVTVTNNGHGEAKDVELNLIAKYPFKDSWSNCNIKNIGTLHGGESKTVTFYIDVDKYAKSGHYEVPINITYLDIFNKEYSTTKTINIYVKPKPIFEILTKEVKVEAGKENKVYITIKNIGNEKAENVKISAIRNSGQPFDYPQKSDTIGTLYPGENGTGVIVIDVDKDANPKEYIITLEIRCAGDRDEGDDNVYISQKPLKVIVENSNGGNFGTLVGLIIIIIALVAIGYYQLKGKKQ</sequence>
<keyword evidence="1" id="KW-0812">Transmembrane</keyword>
<organism evidence="3">
    <name type="scientific">Methanotorris igneus (strain DSM 5666 / JCM 11834 / Kol 5)</name>
    <dbReference type="NCBI Taxonomy" id="880724"/>
    <lineage>
        <taxon>Archaea</taxon>
        <taxon>Methanobacteriati</taxon>
        <taxon>Methanobacteriota</taxon>
        <taxon>Methanomada group</taxon>
        <taxon>Methanococci</taxon>
        <taxon>Methanococcales</taxon>
        <taxon>Methanocaldococcaceae</taxon>
        <taxon>Methanotorris</taxon>
    </lineage>
</organism>
<dbReference type="AlphaFoldDB" id="F6BAI2"/>
<reference evidence="2 3" key="1">
    <citation type="submission" date="2011-05" db="EMBL/GenBank/DDBJ databases">
        <title>Complete sequence of Methanotorris igneus Kol 5.</title>
        <authorList>
            <consortium name="US DOE Joint Genome Institute"/>
            <person name="Lucas S."/>
            <person name="Han J."/>
            <person name="Lapidus A."/>
            <person name="Cheng J.-F."/>
            <person name="Goodwin L."/>
            <person name="Pitluck S."/>
            <person name="Peters L."/>
            <person name="Mikhailova N."/>
            <person name="Chertkov O."/>
            <person name="Han C."/>
            <person name="Tapia R."/>
            <person name="Land M."/>
            <person name="Hauser L."/>
            <person name="Kyrpides N."/>
            <person name="Ivanova N."/>
            <person name="Pagani I."/>
            <person name="Sieprawska-Lupa M."/>
            <person name="Whitman W."/>
            <person name="Woyke T."/>
        </authorList>
    </citation>
    <scope>NUCLEOTIDE SEQUENCE [LARGE SCALE GENOMIC DNA]</scope>
    <source>
        <strain evidence="3">DSM 5666 / JCM 11834 / Kol 5</strain>
    </source>
</reference>
<gene>
    <name evidence="2" type="ordered locus">Metig_1460</name>
</gene>
<dbReference type="KEGG" id="mig:Metig_1460"/>